<dbReference type="SMART" id="SM00028">
    <property type="entry name" value="TPR"/>
    <property type="match status" value="2"/>
</dbReference>
<reference evidence="5" key="1">
    <citation type="submission" date="2018-06" db="EMBL/GenBank/DDBJ databases">
        <authorList>
            <person name="Zhirakovskaya E."/>
        </authorList>
    </citation>
    <scope>NUCLEOTIDE SEQUENCE</scope>
</reference>
<dbReference type="Gene3D" id="1.25.40.10">
    <property type="entry name" value="Tetratricopeptide repeat domain"/>
    <property type="match status" value="1"/>
</dbReference>
<sequence length="356" mass="40679">MQESKTPETPEEPPPIPLSQDELTPSGEDRDREIAQQAVRSFNSGDYEGAIELLNGLSDRDGQALLTIGLSYYKLGDYDNAISFLEEAAEKDGNDFLARKFLAFAYYRQDNLGRSLSNAEAGLSLKEDPALRRLYDRVKKEMERQEDYVKEETLHFKVLFNGYEHGRLSREILGILEDAYRSIGREMNYFPSAQITVILYTKKNFSDITQVPDWSGGIYDGKIRIPVRGLQGNERALRRVLFHEYTHAMIHSITPKCPQWINEGLADYFSGGYTETVGQVIPLRSLEGSFLGFDRKIVGIAYRESYSAVSFLVERYGLYRMKEFLVSLSEGRDLDQAFSSAFPMTYDEFVSTWGRE</sequence>
<evidence type="ECO:0000313" key="5">
    <source>
        <dbReference type="EMBL" id="VAX34545.1"/>
    </source>
</evidence>
<name>A0A3B1DRX8_9ZZZZ</name>
<gene>
    <name evidence="5" type="ORF">MNBD_NITROSPIRAE03-1707</name>
</gene>
<dbReference type="Pfam" id="PF07719">
    <property type="entry name" value="TPR_2"/>
    <property type="match status" value="1"/>
</dbReference>
<evidence type="ECO:0000256" key="1">
    <source>
        <dbReference type="ARBA" id="ARBA00022737"/>
    </source>
</evidence>
<protein>
    <recommendedName>
        <fullName evidence="4">Peptidase MA-like domain-containing protein</fullName>
    </recommendedName>
</protein>
<evidence type="ECO:0000259" key="4">
    <source>
        <dbReference type="Pfam" id="PF13485"/>
    </source>
</evidence>
<organism evidence="5">
    <name type="scientific">hydrothermal vent metagenome</name>
    <dbReference type="NCBI Taxonomy" id="652676"/>
    <lineage>
        <taxon>unclassified sequences</taxon>
        <taxon>metagenomes</taxon>
        <taxon>ecological metagenomes</taxon>
    </lineage>
</organism>
<dbReference type="PROSITE" id="PS50005">
    <property type="entry name" value="TPR"/>
    <property type="match status" value="1"/>
</dbReference>
<dbReference type="EMBL" id="UOGI01000344">
    <property type="protein sequence ID" value="VAX34545.1"/>
    <property type="molecule type" value="Genomic_DNA"/>
</dbReference>
<dbReference type="AlphaFoldDB" id="A0A3B1DRX8"/>
<dbReference type="SUPFAM" id="SSF48452">
    <property type="entry name" value="TPR-like"/>
    <property type="match status" value="1"/>
</dbReference>
<accession>A0A3B1DRX8</accession>
<evidence type="ECO:0000256" key="2">
    <source>
        <dbReference type="ARBA" id="ARBA00022803"/>
    </source>
</evidence>
<feature type="region of interest" description="Disordered" evidence="3">
    <location>
        <begin position="1"/>
        <end position="31"/>
    </location>
</feature>
<feature type="domain" description="Peptidase MA-like" evidence="4">
    <location>
        <begin position="208"/>
        <end position="348"/>
    </location>
</feature>
<dbReference type="InterPro" id="IPR013105">
    <property type="entry name" value="TPR_2"/>
</dbReference>
<dbReference type="InterPro" id="IPR019734">
    <property type="entry name" value="TPR_rpt"/>
</dbReference>
<proteinExistence type="predicted"/>
<dbReference type="InterPro" id="IPR039568">
    <property type="entry name" value="Peptidase_MA-like_dom"/>
</dbReference>
<keyword evidence="1" id="KW-0677">Repeat</keyword>
<keyword evidence="2" id="KW-0802">TPR repeat</keyword>
<evidence type="ECO:0000256" key="3">
    <source>
        <dbReference type="SAM" id="MobiDB-lite"/>
    </source>
</evidence>
<dbReference type="Pfam" id="PF13485">
    <property type="entry name" value="Peptidase_MA_2"/>
    <property type="match status" value="1"/>
</dbReference>
<dbReference type="InterPro" id="IPR011990">
    <property type="entry name" value="TPR-like_helical_dom_sf"/>
</dbReference>